<comment type="caution">
    <text evidence="1">The sequence shown here is derived from an EMBL/GenBank/DDBJ whole genome shotgun (WGS) entry which is preliminary data.</text>
</comment>
<sequence length="112" mass="12477">MTTDPDRSDLCPDCSVAPGDLHHERCDIARCAASGQQRLGCGHSGVRCNTQWTGQYPGFAEATEYGFFARLVPGEGWQTCAADAPDAMPDLNRLYRECRWDPATQRMIRLVR</sequence>
<dbReference type="EMBL" id="SPAZ01000288">
    <property type="protein sequence ID" value="TQE21613.1"/>
    <property type="molecule type" value="Genomic_DNA"/>
</dbReference>
<gene>
    <name evidence="1" type="ORF">Sipo8835_37310</name>
</gene>
<evidence type="ECO:0000313" key="2">
    <source>
        <dbReference type="Proteomes" id="UP000318720"/>
    </source>
</evidence>
<reference evidence="1 2" key="1">
    <citation type="submission" date="2019-03" db="EMBL/GenBank/DDBJ databases">
        <title>Comparative genomic analyses of the sweetpotato soil rot pathogen, Streptomyces ipomoeae.</title>
        <authorList>
            <person name="Ruschel Soares N."/>
            <person name="Badger J.H."/>
            <person name="Huguet-Tapia J.C."/>
            <person name="Clark C.A."/>
            <person name="Pettis G.S."/>
        </authorList>
    </citation>
    <scope>NUCLEOTIDE SEQUENCE [LARGE SCALE GENOMIC DNA]</scope>
    <source>
        <strain evidence="1 2">88-35</strain>
    </source>
</reference>
<organism evidence="1 2">
    <name type="scientific">Streptomyces ipomoeae</name>
    <dbReference type="NCBI Taxonomy" id="103232"/>
    <lineage>
        <taxon>Bacteria</taxon>
        <taxon>Bacillati</taxon>
        <taxon>Actinomycetota</taxon>
        <taxon>Actinomycetes</taxon>
        <taxon>Kitasatosporales</taxon>
        <taxon>Streptomycetaceae</taxon>
        <taxon>Streptomyces</taxon>
    </lineage>
</organism>
<proteinExistence type="predicted"/>
<dbReference type="RefSeq" id="WP_141585416.1">
    <property type="nucleotide sequence ID" value="NZ_SPAZ01000288.1"/>
</dbReference>
<dbReference type="AlphaFoldDB" id="A0AAE9AX28"/>
<protein>
    <submittedName>
        <fullName evidence="1">Uncharacterized protein</fullName>
    </submittedName>
</protein>
<evidence type="ECO:0000313" key="1">
    <source>
        <dbReference type="EMBL" id="TQE21613.1"/>
    </source>
</evidence>
<accession>A0AAE9AX28</accession>
<name>A0AAE9AX28_9ACTN</name>
<dbReference type="Proteomes" id="UP000318720">
    <property type="component" value="Unassembled WGS sequence"/>
</dbReference>